<dbReference type="PROSITE" id="PS50188">
    <property type="entry name" value="B302_SPRY"/>
    <property type="match status" value="1"/>
</dbReference>
<feature type="domain" description="B30.2/SPRY" evidence="1">
    <location>
        <begin position="1"/>
        <end position="205"/>
    </location>
</feature>
<evidence type="ECO:0000259" key="1">
    <source>
        <dbReference type="PROSITE" id="PS50188"/>
    </source>
</evidence>
<dbReference type="RefSeq" id="WP_270160399.1">
    <property type="nucleotide sequence ID" value="NZ_CP089391.1"/>
</dbReference>
<dbReference type="InterPro" id="IPR001870">
    <property type="entry name" value="B30.2/SPRY"/>
</dbReference>
<dbReference type="InterPro" id="IPR043136">
    <property type="entry name" value="B30.2/SPRY_sf"/>
</dbReference>
<dbReference type="InterPro" id="IPR013320">
    <property type="entry name" value="ConA-like_dom_sf"/>
</dbReference>
<evidence type="ECO:0000313" key="3">
    <source>
        <dbReference type="Proteomes" id="UP001179614"/>
    </source>
</evidence>
<evidence type="ECO:0000313" key="2">
    <source>
        <dbReference type="EMBL" id="WBL75577.1"/>
    </source>
</evidence>
<dbReference type="SUPFAM" id="SSF49899">
    <property type="entry name" value="Concanavalin A-like lectins/glucanases"/>
    <property type="match status" value="1"/>
</dbReference>
<sequence length="219" mass="22126">MIWILRPSFITSSRAALDGPGGGGITSTTFDTGTVSNATLSNGNLTATHSNTSVGGARSTAYKNSGKYYFEITIGASHGSLDCMVVAVSSYTYTNMTNINSGNEIGYYPNSSVGSAGPIFANGGWTTKAIGAGAAGDVIGVAIDIDNLKSWWRRNGGNWNNDGSADPATNANGASIPAAASYAPAVAFMGSSGDNFTANFGASAFVGTVPSGFTSGWPA</sequence>
<accession>A0ABY7MBC8</accession>
<gene>
    <name evidence="2" type="ORF">I3J27_21325</name>
</gene>
<proteinExistence type="predicted"/>
<dbReference type="Gene3D" id="2.60.120.920">
    <property type="match status" value="1"/>
</dbReference>
<protein>
    <recommendedName>
        <fullName evidence="1">B30.2/SPRY domain-containing protein</fullName>
    </recommendedName>
</protein>
<keyword evidence="3" id="KW-1185">Reference proteome</keyword>
<name>A0ABY7MBC8_9BRAD</name>
<reference evidence="2" key="1">
    <citation type="submission" date="2021-12" db="EMBL/GenBank/DDBJ databases">
        <title>Bradyrhizobium xenonodulans sp. nov.</title>
        <authorList>
            <person name="Claassens R."/>
            <person name="Venter S.N."/>
            <person name="Beukes C.W."/>
            <person name="Stepkowski T."/>
            <person name="Steenkamp E.T."/>
        </authorList>
    </citation>
    <scope>NUCLEOTIDE SEQUENCE</scope>
    <source>
        <strain evidence="2">14AB</strain>
    </source>
</reference>
<dbReference type="EMBL" id="CP089391">
    <property type="protein sequence ID" value="WBL75577.1"/>
    <property type="molecule type" value="Genomic_DNA"/>
</dbReference>
<dbReference type="Proteomes" id="UP001179614">
    <property type="component" value="Chromosome"/>
</dbReference>
<organism evidence="2 3">
    <name type="scientific">Bradyrhizobium xenonodulans</name>
    <dbReference type="NCBI Taxonomy" id="2736875"/>
    <lineage>
        <taxon>Bacteria</taxon>
        <taxon>Pseudomonadati</taxon>
        <taxon>Pseudomonadota</taxon>
        <taxon>Alphaproteobacteria</taxon>
        <taxon>Hyphomicrobiales</taxon>
        <taxon>Nitrobacteraceae</taxon>
        <taxon>Bradyrhizobium</taxon>
    </lineage>
</organism>